<reference evidence="9" key="1">
    <citation type="submission" date="2017-01" db="EMBL/GenBank/DDBJ databases">
        <authorList>
            <person name="Wolfgang W.J."/>
            <person name="Cole J."/>
            <person name="Wroblewski D."/>
            <person name="Mcginnis J."/>
            <person name="Musser K.A."/>
        </authorList>
    </citation>
    <scope>NUCLEOTIDE SEQUENCE [LARGE SCALE GENOMIC DNA]</scope>
    <source>
        <strain evidence="9">DSM 19151</strain>
    </source>
</reference>
<dbReference type="GO" id="GO:0019305">
    <property type="term" value="P:dTDP-rhamnose biosynthetic process"/>
    <property type="evidence" value="ECO:0007669"/>
    <property type="project" value="UniProtKB-UniPathway"/>
</dbReference>
<dbReference type="PANTHER" id="PTHR10491">
    <property type="entry name" value="DTDP-4-DEHYDRORHAMNOSE REDUCTASE"/>
    <property type="match status" value="1"/>
</dbReference>
<comment type="pathway">
    <text evidence="1 6">Carbohydrate biosynthesis; dTDP-L-rhamnose biosynthesis.</text>
</comment>
<dbReference type="GO" id="GO:0005829">
    <property type="term" value="C:cytosol"/>
    <property type="evidence" value="ECO:0007669"/>
    <property type="project" value="TreeGrafter"/>
</dbReference>
<keyword evidence="6" id="KW-0521">NADP</keyword>
<dbReference type="UniPathway" id="UPA00124"/>
<evidence type="ECO:0000256" key="6">
    <source>
        <dbReference type="RuleBase" id="RU364082"/>
    </source>
</evidence>
<comment type="cofactor">
    <cofactor evidence="6">
        <name>Mg(2+)</name>
        <dbReference type="ChEBI" id="CHEBI:18420"/>
    </cofactor>
    <text evidence="6">Binds 1 Mg(2+) ion per monomer.</text>
</comment>
<dbReference type="EC" id="1.1.1.133" evidence="3 6"/>
<dbReference type="InterPro" id="IPR036291">
    <property type="entry name" value="NAD(P)-bd_dom_sf"/>
</dbReference>
<dbReference type="Pfam" id="PF04321">
    <property type="entry name" value="RmlD_sub_bind"/>
    <property type="match status" value="1"/>
</dbReference>
<dbReference type="Gene3D" id="3.90.25.10">
    <property type="entry name" value="UDP-galactose 4-epimerase, domain 1"/>
    <property type="match status" value="1"/>
</dbReference>
<keyword evidence="9" id="KW-1185">Reference proteome</keyword>
<dbReference type="OrthoDB" id="9803892at2"/>
<dbReference type="PANTHER" id="PTHR10491:SF4">
    <property type="entry name" value="METHIONINE ADENOSYLTRANSFERASE 2 SUBUNIT BETA"/>
    <property type="match status" value="1"/>
</dbReference>
<comment type="catalytic activity">
    <reaction evidence="5 6">
        <text>dTDP-beta-L-rhamnose + NADP(+) = dTDP-4-dehydro-beta-L-rhamnose + NADPH + H(+)</text>
        <dbReference type="Rhea" id="RHEA:21796"/>
        <dbReference type="ChEBI" id="CHEBI:15378"/>
        <dbReference type="ChEBI" id="CHEBI:57510"/>
        <dbReference type="ChEBI" id="CHEBI:57783"/>
        <dbReference type="ChEBI" id="CHEBI:58349"/>
        <dbReference type="ChEBI" id="CHEBI:62830"/>
        <dbReference type="EC" id="1.1.1.133"/>
    </reaction>
</comment>
<evidence type="ECO:0000256" key="5">
    <source>
        <dbReference type="ARBA" id="ARBA00048200"/>
    </source>
</evidence>
<dbReference type="Proteomes" id="UP000193118">
    <property type="component" value="Unassembled WGS sequence"/>
</dbReference>
<evidence type="ECO:0000256" key="4">
    <source>
        <dbReference type="ARBA" id="ARBA00017099"/>
    </source>
</evidence>
<dbReference type="FunFam" id="3.40.50.720:FF:000159">
    <property type="entry name" value="dTDP-4-dehydrorhamnose reductase"/>
    <property type="match status" value="1"/>
</dbReference>
<dbReference type="RefSeq" id="WP_085365140.1">
    <property type="nucleotide sequence ID" value="NZ_CAUJPZ010000001.1"/>
</dbReference>
<dbReference type="STRING" id="194197.BWD09_02435"/>
<comment type="similarity">
    <text evidence="2 6">Belongs to the dTDP-4-dehydrorhamnose reductase family.</text>
</comment>
<organism evidence="8 9">
    <name type="scientific">Neisseria dentiae</name>
    <dbReference type="NCBI Taxonomy" id="194197"/>
    <lineage>
        <taxon>Bacteria</taxon>
        <taxon>Pseudomonadati</taxon>
        <taxon>Pseudomonadota</taxon>
        <taxon>Betaproteobacteria</taxon>
        <taxon>Neisseriales</taxon>
        <taxon>Neisseriaceae</taxon>
        <taxon>Neisseria</taxon>
    </lineage>
</organism>
<keyword evidence="6" id="KW-0560">Oxidoreductase</keyword>
<dbReference type="InterPro" id="IPR005913">
    <property type="entry name" value="dTDP_dehydrorham_reduct"/>
</dbReference>
<dbReference type="GeneID" id="94579779"/>
<dbReference type="Gene3D" id="3.40.50.720">
    <property type="entry name" value="NAD(P)-binding Rossmann-like Domain"/>
    <property type="match status" value="1"/>
</dbReference>
<evidence type="ECO:0000256" key="3">
    <source>
        <dbReference type="ARBA" id="ARBA00012929"/>
    </source>
</evidence>
<proteinExistence type="inferred from homology"/>
<dbReference type="NCBIfam" id="TIGR01214">
    <property type="entry name" value="rmlD"/>
    <property type="match status" value="1"/>
</dbReference>
<comment type="caution">
    <text evidence="8">The sequence shown here is derived from an EMBL/GenBank/DDBJ whole genome shotgun (WGS) entry which is preliminary data.</text>
</comment>
<dbReference type="GO" id="GO:0008831">
    <property type="term" value="F:dTDP-4-dehydrorhamnose reductase activity"/>
    <property type="evidence" value="ECO:0007669"/>
    <property type="project" value="UniProtKB-EC"/>
</dbReference>
<evidence type="ECO:0000313" key="8">
    <source>
        <dbReference type="EMBL" id="OSI18639.1"/>
    </source>
</evidence>
<evidence type="ECO:0000313" key="9">
    <source>
        <dbReference type="Proteomes" id="UP000193118"/>
    </source>
</evidence>
<evidence type="ECO:0000256" key="2">
    <source>
        <dbReference type="ARBA" id="ARBA00010944"/>
    </source>
</evidence>
<feature type="domain" description="RmlD-like substrate binding" evidence="7">
    <location>
        <begin position="1"/>
        <end position="286"/>
    </location>
</feature>
<sequence length="288" mass="31183">MRILLTGSKGQLGRCFKDRLPEDWEIIAADSATLDITDAAAVLNMARSFQPDAIVNAAAYTAVDQAESEHDKAFTVNGTAVHNLAAAARTVKARFIHVSTDYVFGGNSKTPYTETSLPEPAGVYGKSKLAGELLALAAHPDSVILRTAWVFSEHGNNFVKTMLRLAAERSELSVVSDQIGNPTYAGDLAQAMIDILRRPAAPRGIYHFCGDKPVSWYEFAERIFQTAAGHNPDFKAPVLHAIGTEAYPTPAPRPSYSVLDCNKIRTELDIAPSDWQKALGEVVKQLAG</sequence>
<evidence type="ECO:0000259" key="7">
    <source>
        <dbReference type="Pfam" id="PF04321"/>
    </source>
</evidence>
<comment type="function">
    <text evidence="6">Catalyzes the reduction of dTDP-6-deoxy-L-lyxo-4-hexulose to yield dTDP-L-rhamnose.</text>
</comment>
<accession>A0A1X3DFC3</accession>
<dbReference type="SUPFAM" id="SSF51735">
    <property type="entry name" value="NAD(P)-binding Rossmann-fold domains"/>
    <property type="match status" value="1"/>
</dbReference>
<gene>
    <name evidence="8" type="ORF">BWD09_02435</name>
</gene>
<dbReference type="AlphaFoldDB" id="A0A1X3DFC3"/>
<evidence type="ECO:0000256" key="1">
    <source>
        <dbReference type="ARBA" id="ARBA00004781"/>
    </source>
</evidence>
<dbReference type="EMBL" id="MTBO01000002">
    <property type="protein sequence ID" value="OSI18639.1"/>
    <property type="molecule type" value="Genomic_DNA"/>
</dbReference>
<dbReference type="CDD" id="cd05254">
    <property type="entry name" value="dTDP_HR_like_SDR_e"/>
    <property type="match status" value="1"/>
</dbReference>
<name>A0A1X3DFC3_9NEIS</name>
<dbReference type="InterPro" id="IPR029903">
    <property type="entry name" value="RmlD-like-bd"/>
</dbReference>
<protein>
    <recommendedName>
        <fullName evidence="4 6">dTDP-4-dehydrorhamnose reductase</fullName>
        <ecNumber evidence="3 6">1.1.1.133</ecNumber>
    </recommendedName>
</protein>